<dbReference type="InterPro" id="IPR002204">
    <property type="entry name" value="3-OH-isobutyrate_DH-rel_CS"/>
</dbReference>
<dbReference type="OrthoDB" id="9815825at2"/>
<evidence type="ECO:0000256" key="1">
    <source>
        <dbReference type="ARBA" id="ARBA00023002"/>
    </source>
</evidence>
<dbReference type="Pfam" id="PF22725">
    <property type="entry name" value="GFO_IDH_MocA_C3"/>
    <property type="match status" value="1"/>
</dbReference>
<keyword evidence="1" id="KW-0560">Oxidoreductase</keyword>
<reference evidence="4 5" key="1">
    <citation type="submission" date="2019-06" db="EMBL/GenBank/DDBJ databases">
        <title>Saccharibacillus brassicae sp. nov., an endophytic bacterium isolated from Chinese cabbage seeds (Brassica pekinensis).</title>
        <authorList>
            <person name="Jiang L."/>
            <person name="Lee J."/>
            <person name="Kim S.W."/>
        </authorList>
    </citation>
    <scope>NUCLEOTIDE SEQUENCE [LARGE SCALE GENOMIC DNA]</scope>
    <source>
        <strain evidence="5">KCTC 43072 / ATSA2</strain>
    </source>
</reference>
<sequence length="339" mass="37565">MAKIRLAVIGLGNMGRNMVHRLVPQYAEQVQLIALCDSSADSLRRESEAAGGGLKLHTDYRELFGQNEPDLVYIAVPPSMHDEVAREAFARGIHVFCEKPLANSLEEAKQMLELARQAGGLLNVVHFSFPLEAAVLEFRRRVERGDAGEIRRIDLYLEFPQWPRAWQQNDWIATRREGGYLLEVGIHWIQMIQQAFGPIVAVRSDVEFPADPRLSESVTRAVLRLQSGAEIHLSGTDRRHGEERVSLVVQGSGGTVALENWGSLYAGAAGEEPQPVEVPEEDGELPIFKQVLRLLRGEPGTAYDFRDGYNAQVVLEALRDPAPGGGFVDLTERLIGPDA</sequence>
<dbReference type="Pfam" id="PF01408">
    <property type="entry name" value="GFO_IDH_MocA"/>
    <property type="match status" value="1"/>
</dbReference>
<accession>A0A4Y6UXP4</accession>
<dbReference type="GO" id="GO:0000166">
    <property type="term" value="F:nucleotide binding"/>
    <property type="evidence" value="ECO:0007669"/>
    <property type="project" value="InterPro"/>
</dbReference>
<dbReference type="Gene3D" id="3.40.50.720">
    <property type="entry name" value="NAD(P)-binding Rossmann-like Domain"/>
    <property type="match status" value="1"/>
</dbReference>
<proteinExistence type="predicted"/>
<evidence type="ECO:0000259" key="3">
    <source>
        <dbReference type="Pfam" id="PF22725"/>
    </source>
</evidence>
<dbReference type="InterPro" id="IPR055170">
    <property type="entry name" value="GFO_IDH_MocA-like_dom"/>
</dbReference>
<dbReference type="SUPFAM" id="SSF51735">
    <property type="entry name" value="NAD(P)-binding Rossmann-fold domains"/>
    <property type="match status" value="1"/>
</dbReference>
<feature type="domain" description="GFO/IDH/MocA-like oxidoreductase" evidence="3">
    <location>
        <begin position="136"/>
        <end position="256"/>
    </location>
</feature>
<feature type="domain" description="Gfo/Idh/MocA-like oxidoreductase N-terminal" evidence="2">
    <location>
        <begin position="4"/>
        <end position="124"/>
    </location>
</feature>
<dbReference type="SUPFAM" id="SSF55347">
    <property type="entry name" value="Glyceraldehyde-3-phosphate dehydrogenase-like, C-terminal domain"/>
    <property type="match status" value="1"/>
</dbReference>
<dbReference type="InterPro" id="IPR050463">
    <property type="entry name" value="Gfo/Idh/MocA_oxidrdct_glycsds"/>
</dbReference>
<evidence type="ECO:0000313" key="4">
    <source>
        <dbReference type="EMBL" id="QDH21166.1"/>
    </source>
</evidence>
<dbReference type="PANTHER" id="PTHR43818">
    <property type="entry name" value="BCDNA.GH03377"/>
    <property type="match status" value="1"/>
</dbReference>
<dbReference type="AlphaFoldDB" id="A0A4Y6UXP4"/>
<dbReference type="EMBL" id="CP041217">
    <property type="protein sequence ID" value="QDH21166.1"/>
    <property type="molecule type" value="Genomic_DNA"/>
</dbReference>
<dbReference type="RefSeq" id="WP_141447713.1">
    <property type="nucleotide sequence ID" value="NZ_CP041217.1"/>
</dbReference>
<dbReference type="Proteomes" id="UP000316968">
    <property type="component" value="Chromosome"/>
</dbReference>
<dbReference type="PROSITE" id="PS00895">
    <property type="entry name" value="3_HYDROXYISOBUT_DH"/>
    <property type="match status" value="1"/>
</dbReference>
<dbReference type="Gene3D" id="3.30.360.10">
    <property type="entry name" value="Dihydrodipicolinate Reductase, domain 2"/>
    <property type="match status" value="1"/>
</dbReference>
<dbReference type="PANTHER" id="PTHR43818:SF11">
    <property type="entry name" value="BCDNA.GH03377"/>
    <property type="match status" value="1"/>
</dbReference>
<dbReference type="KEGG" id="saca:FFV09_10060"/>
<dbReference type="GO" id="GO:0016491">
    <property type="term" value="F:oxidoreductase activity"/>
    <property type="evidence" value="ECO:0007669"/>
    <property type="project" value="UniProtKB-KW"/>
</dbReference>
<evidence type="ECO:0000259" key="2">
    <source>
        <dbReference type="Pfam" id="PF01408"/>
    </source>
</evidence>
<keyword evidence="5" id="KW-1185">Reference proteome</keyword>
<protein>
    <submittedName>
        <fullName evidence="4">Gfo/Idh/MocA family oxidoreductase</fullName>
    </submittedName>
</protein>
<name>A0A4Y6UXP4_SACBS</name>
<evidence type="ECO:0000313" key="5">
    <source>
        <dbReference type="Proteomes" id="UP000316968"/>
    </source>
</evidence>
<dbReference type="InterPro" id="IPR000683">
    <property type="entry name" value="Gfo/Idh/MocA-like_OxRdtase_N"/>
</dbReference>
<gene>
    <name evidence="4" type="ORF">FFV09_10060</name>
</gene>
<dbReference type="InterPro" id="IPR036291">
    <property type="entry name" value="NAD(P)-bd_dom_sf"/>
</dbReference>
<organism evidence="4 5">
    <name type="scientific">Saccharibacillus brassicae</name>
    <dbReference type="NCBI Taxonomy" id="2583377"/>
    <lineage>
        <taxon>Bacteria</taxon>
        <taxon>Bacillati</taxon>
        <taxon>Bacillota</taxon>
        <taxon>Bacilli</taxon>
        <taxon>Bacillales</taxon>
        <taxon>Paenibacillaceae</taxon>
        <taxon>Saccharibacillus</taxon>
    </lineage>
</organism>